<dbReference type="InterPro" id="IPR017517">
    <property type="entry name" value="Maleyloyr_isom"/>
</dbReference>
<name>A0A934N0H9_9BACT</name>
<comment type="caution">
    <text evidence="2">The sequence shown here is derived from an EMBL/GenBank/DDBJ whole genome shotgun (WGS) entry which is preliminary data.</text>
</comment>
<dbReference type="NCBIfam" id="TIGR03083">
    <property type="entry name" value="maleylpyruvate isomerase family mycothiol-dependent enzyme"/>
    <property type="match status" value="1"/>
</dbReference>
<dbReference type="Gene3D" id="1.20.120.450">
    <property type="entry name" value="dinb family like domain"/>
    <property type="match status" value="1"/>
</dbReference>
<dbReference type="RefSeq" id="WP_337313351.1">
    <property type="nucleotide sequence ID" value="NZ_JAEKNS010000135.1"/>
</dbReference>
<sequence>MTTMTAATPTIDVATIPALGHAEAMALAAAEFERVLDLLRSLAPADWTRQTVCELWDVRAMAGHMLGMAEAQASIRQFIHDARSAVRRKSGAMIDEMTATQVRERARLTTDQLIERFAAAAPRAVRARRRVPAPLRSAVRLKQDPPFDTERWSYGFLLDTIFTRDPWIHRADICRATGREMALTPEHDGRIVEGVVAEWARRHGRPFALTLAGPAGGNWRRGDGGDEIELDAVEFCWILAGRALGSVLLSTRVPF</sequence>
<evidence type="ECO:0000313" key="3">
    <source>
        <dbReference type="Proteomes" id="UP000606991"/>
    </source>
</evidence>
<accession>A0A934N0H9</accession>
<keyword evidence="2" id="KW-0413">Isomerase</keyword>
<dbReference type="AlphaFoldDB" id="A0A934N0H9"/>
<organism evidence="2 3">
    <name type="scientific">Candidatus Aeolococcus gillhamiae</name>
    <dbReference type="NCBI Taxonomy" id="3127015"/>
    <lineage>
        <taxon>Bacteria</taxon>
        <taxon>Bacillati</taxon>
        <taxon>Candidatus Dormiibacterota</taxon>
        <taxon>Candidatus Dormibacteria</taxon>
        <taxon>Candidatus Aeolococcales</taxon>
        <taxon>Candidatus Aeolococcaceae</taxon>
        <taxon>Candidatus Aeolococcus</taxon>
    </lineage>
</organism>
<dbReference type="InterPro" id="IPR034660">
    <property type="entry name" value="DinB/YfiT-like"/>
</dbReference>
<protein>
    <submittedName>
        <fullName evidence="2">Maleylpyruvate isomerase family mycothiol-dependent enzyme</fullName>
    </submittedName>
</protein>
<dbReference type="GO" id="GO:0046872">
    <property type="term" value="F:metal ion binding"/>
    <property type="evidence" value="ECO:0007669"/>
    <property type="project" value="InterPro"/>
</dbReference>
<evidence type="ECO:0000259" key="1">
    <source>
        <dbReference type="Pfam" id="PF11716"/>
    </source>
</evidence>
<dbReference type="InterPro" id="IPR024344">
    <property type="entry name" value="MDMPI_metal-binding"/>
</dbReference>
<proteinExistence type="predicted"/>
<feature type="domain" description="Mycothiol-dependent maleylpyruvate isomerase metal-binding" evidence="1">
    <location>
        <begin position="29"/>
        <end position="173"/>
    </location>
</feature>
<dbReference type="SUPFAM" id="SSF109854">
    <property type="entry name" value="DinB/YfiT-like putative metalloenzymes"/>
    <property type="match status" value="1"/>
</dbReference>
<dbReference type="Pfam" id="PF11716">
    <property type="entry name" value="MDMPI_N"/>
    <property type="match status" value="1"/>
</dbReference>
<dbReference type="EMBL" id="JAEKNS010000135">
    <property type="protein sequence ID" value="MBJ7595850.1"/>
    <property type="molecule type" value="Genomic_DNA"/>
</dbReference>
<reference evidence="2 3" key="1">
    <citation type="submission" date="2020-10" db="EMBL/GenBank/DDBJ databases">
        <title>Ca. Dormibacterota MAGs.</title>
        <authorList>
            <person name="Montgomery K."/>
        </authorList>
    </citation>
    <scope>NUCLEOTIDE SEQUENCE [LARGE SCALE GENOMIC DNA]</scope>
    <source>
        <strain evidence="2">SC8812_S17_18</strain>
    </source>
</reference>
<evidence type="ECO:0000313" key="2">
    <source>
        <dbReference type="EMBL" id="MBJ7595850.1"/>
    </source>
</evidence>
<dbReference type="Proteomes" id="UP000606991">
    <property type="component" value="Unassembled WGS sequence"/>
</dbReference>
<gene>
    <name evidence="2" type="ORF">JF886_13530</name>
</gene>
<dbReference type="GO" id="GO:0016853">
    <property type="term" value="F:isomerase activity"/>
    <property type="evidence" value="ECO:0007669"/>
    <property type="project" value="UniProtKB-KW"/>
</dbReference>